<dbReference type="EC" id="3.1.3.2" evidence="6"/>
<keyword evidence="5 6" id="KW-0904">Protein phosphatase</keyword>
<dbReference type="PANTHER" id="PTHR11717">
    <property type="entry name" value="LOW MOLECULAR WEIGHT PROTEIN TYROSINE PHOSPHATASE"/>
    <property type="match status" value="1"/>
</dbReference>
<dbReference type="InterPro" id="IPR023485">
    <property type="entry name" value="Ptyr_pPase"/>
</dbReference>
<evidence type="ECO:0000256" key="4">
    <source>
        <dbReference type="ARBA" id="ARBA00022801"/>
    </source>
</evidence>
<keyword evidence="8" id="KW-1185">Reference proteome</keyword>
<dbReference type="EC" id="3.1.3.48" evidence="6"/>
<evidence type="ECO:0000313" key="9">
    <source>
        <dbReference type="RefSeq" id="XP_015182305.1"/>
    </source>
</evidence>
<dbReference type="GeneID" id="107069478"/>
<gene>
    <name evidence="9" type="primary">LOC107069478</name>
</gene>
<proteinExistence type="inferred from homology"/>
<dbReference type="Gene3D" id="3.40.50.2300">
    <property type="match status" value="1"/>
</dbReference>
<dbReference type="PRINTS" id="PR00720">
    <property type="entry name" value="MAMMALPTPASE"/>
</dbReference>
<dbReference type="InterPro" id="IPR036196">
    <property type="entry name" value="Ptyr_pPase_sf"/>
</dbReference>
<sequence>MSKKKAVLMVCLGNICRSPIAEAIFDDKIKTMGLNDRWEVDSAAIIGYHTGKNPDPRAISVLKEKGITNYSHSARKITPGDFDKYDWIFGMDHENIATLNDLKPPNSKAVVDYLGKYDPLNELIIRDPYYDNHNDGFEAVFNQCTRCITAFLEKHEGR</sequence>
<feature type="domain" description="Phosphotyrosine protein phosphatase I" evidence="7">
    <location>
        <begin position="5"/>
        <end position="154"/>
    </location>
</feature>
<evidence type="ECO:0000313" key="8">
    <source>
        <dbReference type="Proteomes" id="UP000694924"/>
    </source>
</evidence>
<dbReference type="PANTHER" id="PTHR11717:SF7">
    <property type="entry name" value="LOW MOLECULAR WEIGHT PHOSPHOTYROSINE PROTEIN PHOSPHATASE"/>
    <property type="match status" value="1"/>
</dbReference>
<keyword evidence="4 6" id="KW-0378">Hydrolase</keyword>
<evidence type="ECO:0000259" key="7">
    <source>
        <dbReference type="SMART" id="SM00226"/>
    </source>
</evidence>
<comment type="subcellular location">
    <subcellularLocation>
        <location evidence="1 6">Cytoplasm</location>
    </subcellularLocation>
</comment>
<evidence type="ECO:0000256" key="2">
    <source>
        <dbReference type="ARBA" id="ARBA00011063"/>
    </source>
</evidence>
<dbReference type="CDD" id="cd16343">
    <property type="entry name" value="LMWPTP"/>
    <property type="match status" value="1"/>
</dbReference>
<evidence type="ECO:0000256" key="5">
    <source>
        <dbReference type="ARBA" id="ARBA00022912"/>
    </source>
</evidence>
<dbReference type="PRINTS" id="PR00719">
    <property type="entry name" value="LMWPTPASE"/>
</dbReference>
<dbReference type="Proteomes" id="UP000694924">
    <property type="component" value="Unplaced"/>
</dbReference>
<comment type="catalytic activity">
    <reaction evidence="6">
        <text>O-phospho-L-tyrosyl-[protein] + H2O = L-tyrosyl-[protein] + phosphate</text>
        <dbReference type="Rhea" id="RHEA:10684"/>
        <dbReference type="Rhea" id="RHEA-COMP:10136"/>
        <dbReference type="Rhea" id="RHEA-COMP:20101"/>
        <dbReference type="ChEBI" id="CHEBI:15377"/>
        <dbReference type="ChEBI" id="CHEBI:43474"/>
        <dbReference type="ChEBI" id="CHEBI:46858"/>
        <dbReference type="ChEBI" id="CHEBI:61978"/>
        <dbReference type="EC" id="3.1.3.48"/>
    </reaction>
</comment>
<reference evidence="9" key="1">
    <citation type="submission" date="2025-08" db="UniProtKB">
        <authorList>
            <consortium name="RefSeq"/>
        </authorList>
    </citation>
    <scope>IDENTIFICATION</scope>
    <source>
        <tissue evidence="9">Whole body</tissue>
    </source>
</reference>
<dbReference type="InterPro" id="IPR050438">
    <property type="entry name" value="LMW_PTPase"/>
</dbReference>
<protein>
    <recommendedName>
        <fullName evidence="6">Low molecular weight phosphotyrosine protein phosphatase</fullName>
        <shortName evidence="6">LMW-PTP</shortName>
        <shortName evidence="6">LMW-PTPase</shortName>
        <ecNumber evidence="6">3.1.3.2</ecNumber>
        <ecNumber evidence="6">3.1.3.48</ecNumber>
    </recommendedName>
    <alternativeName>
        <fullName evidence="6">Low molecular weight cytosolic acid phosphatase</fullName>
    </alternativeName>
</protein>
<evidence type="ECO:0000256" key="6">
    <source>
        <dbReference type="RuleBase" id="RU368115"/>
    </source>
</evidence>
<dbReference type="Pfam" id="PF01451">
    <property type="entry name" value="LMWPc"/>
    <property type="match status" value="1"/>
</dbReference>
<evidence type="ECO:0000256" key="3">
    <source>
        <dbReference type="ARBA" id="ARBA00022490"/>
    </source>
</evidence>
<dbReference type="RefSeq" id="XP_015182305.1">
    <property type="nucleotide sequence ID" value="XM_015326819.1"/>
</dbReference>
<comment type="function">
    <text evidence="6">Acts on tyrosine phosphorylated proteins, low-MW aryl phosphates and natural and synthetic acyl phosphates.</text>
</comment>
<dbReference type="SMART" id="SM00226">
    <property type="entry name" value="LMWPc"/>
    <property type="match status" value="1"/>
</dbReference>
<dbReference type="InterPro" id="IPR002115">
    <property type="entry name" value="Tyr_Pase_low_mol_wt_mml"/>
</dbReference>
<comment type="similarity">
    <text evidence="2 6">Belongs to the low molecular weight phosphotyrosine protein phosphatase family.</text>
</comment>
<accession>A0ABM1IQ18</accession>
<organism evidence="8 9">
    <name type="scientific">Polistes dominula</name>
    <name type="common">European paper wasp</name>
    <name type="synonym">Vespa dominula</name>
    <dbReference type="NCBI Taxonomy" id="743375"/>
    <lineage>
        <taxon>Eukaryota</taxon>
        <taxon>Metazoa</taxon>
        <taxon>Ecdysozoa</taxon>
        <taxon>Arthropoda</taxon>
        <taxon>Hexapoda</taxon>
        <taxon>Insecta</taxon>
        <taxon>Pterygota</taxon>
        <taxon>Neoptera</taxon>
        <taxon>Endopterygota</taxon>
        <taxon>Hymenoptera</taxon>
        <taxon>Apocrita</taxon>
        <taxon>Aculeata</taxon>
        <taxon>Vespoidea</taxon>
        <taxon>Vespidae</taxon>
        <taxon>Polistinae</taxon>
        <taxon>Polistini</taxon>
        <taxon>Polistes</taxon>
    </lineage>
</organism>
<dbReference type="InterPro" id="IPR017867">
    <property type="entry name" value="Tyr_phospatase_low_mol_wt"/>
</dbReference>
<comment type="catalytic activity">
    <reaction evidence="6">
        <text>a phosphate monoester + H2O = an alcohol + phosphate</text>
        <dbReference type="Rhea" id="RHEA:15017"/>
        <dbReference type="ChEBI" id="CHEBI:15377"/>
        <dbReference type="ChEBI" id="CHEBI:30879"/>
        <dbReference type="ChEBI" id="CHEBI:43474"/>
        <dbReference type="ChEBI" id="CHEBI:67140"/>
        <dbReference type="EC" id="3.1.3.2"/>
    </reaction>
</comment>
<evidence type="ECO:0000256" key="1">
    <source>
        <dbReference type="ARBA" id="ARBA00004496"/>
    </source>
</evidence>
<dbReference type="SUPFAM" id="SSF52788">
    <property type="entry name" value="Phosphotyrosine protein phosphatases I"/>
    <property type="match status" value="1"/>
</dbReference>
<name>A0ABM1IQ18_POLDO</name>
<keyword evidence="3 6" id="KW-0963">Cytoplasm</keyword>